<feature type="domain" description="RCK N-terminal" evidence="12">
    <location>
        <begin position="293"/>
        <end position="437"/>
    </location>
</feature>
<keyword evidence="2" id="KW-0813">Transport</keyword>
<keyword evidence="5" id="KW-0631">Potassium channel</keyword>
<dbReference type="OrthoDB" id="10035564at2759"/>
<organism evidence="13 14">
    <name type="scientific">Saprolegnia diclina (strain VS20)</name>
    <dbReference type="NCBI Taxonomy" id="1156394"/>
    <lineage>
        <taxon>Eukaryota</taxon>
        <taxon>Sar</taxon>
        <taxon>Stramenopiles</taxon>
        <taxon>Oomycota</taxon>
        <taxon>Saprolegniomycetes</taxon>
        <taxon>Saprolegniales</taxon>
        <taxon>Saprolegniaceae</taxon>
        <taxon>Saprolegnia</taxon>
    </lineage>
</organism>
<evidence type="ECO:0000259" key="12">
    <source>
        <dbReference type="PROSITE" id="PS51201"/>
    </source>
</evidence>
<name>T0S3D2_SAPDV</name>
<evidence type="ECO:0000256" key="6">
    <source>
        <dbReference type="ARBA" id="ARBA00022958"/>
    </source>
</evidence>
<evidence type="ECO:0000256" key="10">
    <source>
        <dbReference type="ARBA" id="ARBA00023303"/>
    </source>
</evidence>
<evidence type="ECO:0000313" key="14">
    <source>
        <dbReference type="Proteomes" id="UP000030762"/>
    </source>
</evidence>
<dbReference type="GeneID" id="19943698"/>
<keyword evidence="10" id="KW-0407">Ion channel</keyword>
<dbReference type="Pfam" id="PF22614">
    <property type="entry name" value="Slo-like_RCK"/>
    <property type="match status" value="2"/>
</dbReference>
<dbReference type="InParanoid" id="T0S3D2"/>
<dbReference type="GO" id="GO:0016020">
    <property type="term" value="C:membrane"/>
    <property type="evidence" value="ECO:0007669"/>
    <property type="project" value="UniProtKB-SubCell"/>
</dbReference>
<dbReference type="InterPro" id="IPR003929">
    <property type="entry name" value="K_chnl_BK_asu"/>
</dbReference>
<protein>
    <recommendedName>
        <fullName evidence="12">RCK N-terminal domain-containing protein</fullName>
    </recommendedName>
</protein>
<dbReference type="InterPro" id="IPR003148">
    <property type="entry name" value="RCK_N"/>
</dbReference>
<dbReference type="eggNOG" id="KOG1420">
    <property type="taxonomic scope" value="Eukaryota"/>
</dbReference>
<dbReference type="Gene3D" id="3.40.50.720">
    <property type="entry name" value="NAD(P)-binding Rossmann-like Domain"/>
    <property type="match status" value="2"/>
</dbReference>
<feature type="transmembrane region" description="Helical" evidence="11">
    <location>
        <begin position="83"/>
        <end position="102"/>
    </location>
</feature>
<keyword evidence="9 11" id="KW-0472">Membrane</keyword>
<comment type="subcellular location">
    <subcellularLocation>
        <location evidence="1">Membrane</location>
        <topology evidence="1">Multi-pass membrane protein</topology>
    </subcellularLocation>
</comment>
<sequence>MVRRRRGFGLYVVYLRVRSKLIKPRMRGETFRRWVARNMDNSLLSSILDIVQVGMGLIVTLLYTDKNWSMWNTSVDSAELGLAHAFMGVLFAFDYALCLYAADDRVAFFVDPVALADFVTIYPQFIDVVISPATYEASHTYYAALKSLMPFRCLRCFRLLSFARTAKQREMGTLFFGVVAIIICFGAIGQAIEACPCKSNVPDPSRCTVLQKNTTSGRCQDLSIYNAMYFVVITIATLGYGDIAPKSQLGRVSVTLLIIASSVVLPMQISKLSDVVSRETEYDNAFTGRTEKHPHVVLCGDVTASALDFFLREYLNPRNLNWKDKVVILSPSLPSHNLKRVLLDPAYEQRVKYLQGSAMSRTDLLRAKAAAAKACYVMVDKRALDSDTADTAANFITISLRHFNKHVPLFVQVGKTDNIGHISLSGASNILCIDQLVMGILAKSCLIPGLPALLTSILFSITSPTRLEKTGHPRWVTEYLGGASHNIYDVMLPTFLEGNVSFAFFAFLLFQELRIVLVGLYDADDGYRLFPSSERLRTSHTLFVLATTPQCRQHVRGITLAMLQKHKALLPTFDDVSQAWNFLTFTTKLANAKGGLLSARTSITTTTSLQSHRHSSLPIVARSVKNALADGIDHGLSRVDSFVSDAGLLATEPTLPVNEEKPPARIPRLVLPSSVEDGEGPLFAAALLRDRSYPAAAIDAYGAFLATAVPETMRGHVVLCGLPTSLQDFILPLRNASHGAVLPIVVVSSAPLTEAMFARLGRRDQVYYICGSPLSAKTLAAACVTTSKSIVILASCAQTPPHVDDDDVFESELDSNDVIDHNMPDTDAITLHRFVTEVCETSLDVDAPRPSIVIELSRPSSVRFLKTLHDEDMGTTNGTQRSNEVLDSICHPLFAGGHIVVSNALDALLGSCKKTGSGIDFLHLLVFGEADDTERPRALRQVPVPAALLGQSYAACFEALLLHEDTLCLGVFRARTSVAHFTFVNPAPDTLLAPHDRLFIVR</sequence>
<dbReference type="RefSeq" id="XP_008606805.1">
    <property type="nucleotide sequence ID" value="XM_008608583.1"/>
</dbReference>
<keyword evidence="6" id="KW-0630">Potassium</keyword>
<dbReference type="STRING" id="1156394.T0S3D2"/>
<dbReference type="Proteomes" id="UP000030762">
    <property type="component" value="Unassembled WGS sequence"/>
</dbReference>
<dbReference type="Gene3D" id="1.20.120.350">
    <property type="entry name" value="Voltage-gated potassium channels. Chain C"/>
    <property type="match status" value="1"/>
</dbReference>
<dbReference type="EMBL" id="JH767138">
    <property type="protein sequence ID" value="EQC39533.1"/>
    <property type="molecule type" value="Genomic_DNA"/>
</dbReference>
<evidence type="ECO:0000256" key="5">
    <source>
        <dbReference type="ARBA" id="ARBA00022826"/>
    </source>
</evidence>
<keyword evidence="4 11" id="KW-0812">Transmembrane</keyword>
<evidence type="ECO:0000256" key="11">
    <source>
        <dbReference type="SAM" id="Phobius"/>
    </source>
</evidence>
<accession>T0S3D2</accession>
<dbReference type="PANTHER" id="PTHR10027">
    <property type="entry name" value="CALCIUM-ACTIVATED POTASSIUM CHANNEL ALPHA CHAIN"/>
    <property type="match status" value="1"/>
</dbReference>
<reference evidence="13 14" key="1">
    <citation type="submission" date="2012-04" db="EMBL/GenBank/DDBJ databases">
        <title>The Genome Sequence of Saprolegnia declina VS20.</title>
        <authorList>
            <consortium name="The Broad Institute Genome Sequencing Platform"/>
            <person name="Russ C."/>
            <person name="Nusbaum C."/>
            <person name="Tyler B."/>
            <person name="van West P."/>
            <person name="Dieguez-Uribeondo J."/>
            <person name="de Bruijn I."/>
            <person name="Tripathy S."/>
            <person name="Jiang R."/>
            <person name="Young S.K."/>
            <person name="Zeng Q."/>
            <person name="Gargeya S."/>
            <person name="Fitzgerald M."/>
            <person name="Haas B."/>
            <person name="Abouelleil A."/>
            <person name="Alvarado L."/>
            <person name="Arachchi H.M."/>
            <person name="Berlin A."/>
            <person name="Chapman S.B."/>
            <person name="Goldberg J."/>
            <person name="Griggs A."/>
            <person name="Gujja S."/>
            <person name="Hansen M."/>
            <person name="Howarth C."/>
            <person name="Imamovic A."/>
            <person name="Larimer J."/>
            <person name="McCowen C."/>
            <person name="Montmayeur A."/>
            <person name="Murphy C."/>
            <person name="Neiman D."/>
            <person name="Pearson M."/>
            <person name="Priest M."/>
            <person name="Roberts A."/>
            <person name="Saif S."/>
            <person name="Shea T."/>
            <person name="Sisk P."/>
            <person name="Sykes S."/>
            <person name="Wortman J."/>
            <person name="Nusbaum C."/>
            <person name="Birren B."/>
        </authorList>
    </citation>
    <scope>NUCLEOTIDE SEQUENCE [LARGE SCALE GENOMIC DNA]</scope>
    <source>
        <strain evidence="13 14">VS20</strain>
    </source>
</reference>
<dbReference type="AlphaFoldDB" id="T0S3D2"/>
<evidence type="ECO:0000256" key="1">
    <source>
        <dbReference type="ARBA" id="ARBA00004141"/>
    </source>
</evidence>
<dbReference type="GO" id="GO:0005267">
    <property type="term" value="F:potassium channel activity"/>
    <property type="evidence" value="ECO:0007669"/>
    <property type="project" value="UniProtKB-KW"/>
</dbReference>
<evidence type="ECO:0000256" key="8">
    <source>
        <dbReference type="ARBA" id="ARBA00023065"/>
    </source>
</evidence>
<evidence type="ECO:0000313" key="13">
    <source>
        <dbReference type="EMBL" id="EQC39533.1"/>
    </source>
</evidence>
<evidence type="ECO:0000256" key="4">
    <source>
        <dbReference type="ARBA" id="ARBA00022692"/>
    </source>
</evidence>
<dbReference type="InterPro" id="IPR047871">
    <property type="entry name" value="K_chnl_Slo-like"/>
</dbReference>
<feature type="transmembrane region" description="Helical" evidence="11">
    <location>
        <begin position="42"/>
        <end position="63"/>
    </location>
</feature>
<dbReference type="PANTHER" id="PTHR10027:SF10">
    <property type="entry name" value="SLOWPOKE 2, ISOFORM D"/>
    <property type="match status" value="1"/>
</dbReference>
<dbReference type="Pfam" id="PF03493">
    <property type="entry name" value="BK_channel_a"/>
    <property type="match status" value="1"/>
</dbReference>
<dbReference type="OMA" id="SICHPLF"/>
<dbReference type="InterPro" id="IPR027359">
    <property type="entry name" value="Volt_channel_dom_sf"/>
</dbReference>
<evidence type="ECO:0000256" key="9">
    <source>
        <dbReference type="ARBA" id="ARBA00023136"/>
    </source>
</evidence>
<keyword evidence="14" id="KW-1185">Reference proteome</keyword>
<feature type="transmembrane region" description="Helical" evidence="11">
    <location>
        <begin position="252"/>
        <end position="269"/>
    </location>
</feature>
<evidence type="ECO:0000256" key="7">
    <source>
        <dbReference type="ARBA" id="ARBA00022989"/>
    </source>
</evidence>
<dbReference type="InterPro" id="IPR005821">
    <property type="entry name" value="Ion_trans_dom"/>
</dbReference>
<keyword evidence="3" id="KW-0633">Potassium transport</keyword>
<evidence type="ECO:0000256" key="3">
    <source>
        <dbReference type="ARBA" id="ARBA00022538"/>
    </source>
</evidence>
<keyword evidence="8" id="KW-0406">Ion transport</keyword>
<gene>
    <name evidence="13" type="ORF">SDRG_02971</name>
</gene>
<dbReference type="VEuPathDB" id="FungiDB:SDRG_02971"/>
<feature type="transmembrane region" description="Helical" evidence="11">
    <location>
        <begin position="222"/>
        <end position="240"/>
    </location>
</feature>
<evidence type="ECO:0000256" key="2">
    <source>
        <dbReference type="ARBA" id="ARBA00022448"/>
    </source>
</evidence>
<dbReference type="SUPFAM" id="SSF81324">
    <property type="entry name" value="Voltage-gated potassium channels"/>
    <property type="match status" value="1"/>
</dbReference>
<dbReference type="PROSITE" id="PS51201">
    <property type="entry name" value="RCK_N"/>
    <property type="match status" value="1"/>
</dbReference>
<keyword evidence="7 11" id="KW-1133">Transmembrane helix</keyword>
<dbReference type="Gene3D" id="1.10.287.70">
    <property type="match status" value="1"/>
</dbReference>
<proteinExistence type="predicted"/>
<dbReference type="Pfam" id="PF00520">
    <property type="entry name" value="Ion_trans"/>
    <property type="match status" value="1"/>
</dbReference>
<feature type="transmembrane region" description="Helical" evidence="11">
    <location>
        <begin position="174"/>
        <end position="192"/>
    </location>
</feature>